<keyword evidence="3" id="KW-1003">Cell membrane</keyword>
<evidence type="ECO:0000256" key="1">
    <source>
        <dbReference type="ARBA" id="ARBA00004429"/>
    </source>
</evidence>
<keyword evidence="5 8" id="KW-0812">Transmembrane</keyword>
<dbReference type="InterPro" id="IPR035906">
    <property type="entry name" value="MetI-like_sf"/>
</dbReference>
<feature type="transmembrane region" description="Helical" evidence="8">
    <location>
        <begin position="478"/>
        <end position="505"/>
    </location>
</feature>
<feature type="transmembrane region" description="Helical" evidence="8">
    <location>
        <begin position="525"/>
        <end position="549"/>
    </location>
</feature>
<comment type="similarity">
    <text evidence="8">Belongs to the binding-protein-dependent transport system permease family.</text>
</comment>
<feature type="domain" description="ABC transmembrane type-1" evidence="9">
    <location>
        <begin position="352"/>
        <end position="546"/>
    </location>
</feature>
<keyword evidence="11" id="KW-1185">Reference proteome</keyword>
<dbReference type="InterPro" id="IPR000515">
    <property type="entry name" value="MetI-like"/>
</dbReference>
<evidence type="ECO:0000259" key="9">
    <source>
        <dbReference type="PROSITE" id="PS50928"/>
    </source>
</evidence>
<comment type="subcellular location">
    <subcellularLocation>
        <location evidence="1">Cell inner membrane</location>
        <topology evidence="1">Multi-pass membrane protein</topology>
    </subcellularLocation>
    <subcellularLocation>
        <location evidence="8">Cell membrane</location>
        <topology evidence="8">Multi-pass membrane protein</topology>
    </subcellularLocation>
</comment>
<feature type="transmembrane region" description="Helical" evidence="8">
    <location>
        <begin position="418"/>
        <end position="439"/>
    </location>
</feature>
<dbReference type="CDD" id="cd06261">
    <property type="entry name" value="TM_PBP2"/>
    <property type="match status" value="2"/>
</dbReference>
<proteinExistence type="inferred from homology"/>
<feature type="transmembrane region" description="Helical" evidence="8">
    <location>
        <begin position="198"/>
        <end position="224"/>
    </location>
</feature>
<protein>
    <submittedName>
        <fullName evidence="10">ABC transporter permease</fullName>
    </submittedName>
</protein>
<name>A0A0U1Q0F3_9BURK</name>
<feature type="transmembrane region" description="Helical" evidence="8">
    <location>
        <begin position="298"/>
        <end position="321"/>
    </location>
</feature>
<comment type="caution">
    <text evidence="10">The sequence shown here is derived from an EMBL/GenBank/DDBJ whole genome shotgun (WGS) entry which is preliminary data.</text>
</comment>
<dbReference type="PANTHER" id="PTHR43357:SF3">
    <property type="entry name" value="FE(3+)-TRANSPORT SYSTEM PERMEASE PROTEIN FBPB 2"/>
    <property type="match status" value="1"/>
</dbReference>
<evidence type="ECO:0000256" key="8">
    <source>
        <dbReference type="RuleBase" id="RU363032"/>
    </source>
</evidence>
<keyword evidence="7 8" id="KW-0472">Membrane</keyword>
<dbReference type="GO" id="GO:0005886">
    <property type="term" value="C:plasma membrane"/>
    <property type="evidence" value="ECO:0007669"/>
    <property type="project" value="UniProtKB-SubCell"/>
</dbReference>
<feature type="transmembrane region" description="Helical" evidence="8">
    <location>
        <begin position="59"/>
        <end position="81"/>
    </location>
</feature>
<feature type="transmembrane region" description="Helical" evidence="8">
    <location>
        <begin position="139"/>
        <end position="161"/>
    </location>
</feature>
<feature type="transmembrane region" description="Helical" evidence="8">
    <location>
        <begin position="244"/>
        <end position="266"/>
    </location>
</feature>
<evidence type="ECO:0000256" key="2">
    <source>
        <dbReference type="ARBA" id="ARBA00022448"/>
    </source>
</evidence>
<dbReference type="AlphaFoldDB" id="A0A0U1Q0F3"/>
<evidence type="ECO:0000313" key="10">
    <source>
        <dbReference type="EMBL" id="KKW68085.1"/>
    </source>
</evidence>
<feature type="domain" description="ABC transmembrane type-1" evidence="9">
    <location>
        <begin position="58"/>
        <end position="266"/>
    </location>
</feature>
<dbReference type="Pfam" id="PF00528">
    <property type="entry name" value="BPD_transp_1"/>
    <property type="match status" value="2"/>
</dbReference>
<feature type="transmembrane region" description="Helical" evidence="8">
    <location>
        <begin position="356"/>
        <end position="378"/>
    </location>
</feature>
<evidence type="ECO:0000256" key="4">
    <source>
        <dbReference type="ARBA" id="ARBA00022519"/>
    </source>
</evidence>
<dbReference type="GO" id="GO:0055085">
    <property type="term" value="P:transmembrane transport"/>
    <property type="evidence" value="ECO:0007669"/>
    <property type="project" value="InterPro"/>
</dbReference>
<dbReference type="PROSITE" id="PS50928">
    <property type="entry name" value="ABC_TM1"/>
    <property type="match status" value="2"/>
</dbReference>
<dbReference type="PATRIC" id="fig|1610491.3.peg.1621"/>
<dbReference type="STRING" id="1610491.AAV94_07640"/>
<dbReference type="Proteomes" id="UP000050580">
    <property type="component" value="Unassembled WGS sequence"/>
</dbReference>
<sequence>MSSSFAERAATTALFTLAALLCLLPMLRLAGVAVADWLQPDGSAAARILAERATWLAMWRSLITSFWGMVVALLLGGSFALLVTLTDVRGKPLWVFGLMLPMMIPPQVTALAWLQMTGPSSALLQAIGAAPPLGSPQPLYSAGGIALLLGVQHAALVYLAVRASLLAIPADLVEAAQQAGASRGRVLRDVLWPLARRGVAAGAMLAFVSGLGNFGIPALLGIPVSYYVLPTLIYQKMASLGTAVLAQVATLSMLTGALALAGVWVYQRLQRGPGYRLLGHVGKPLVWPLGRWRLLAEVALALILLVVLIAPLLALLAASLVPALGVPLSAETASAAAYVEMLTRQGVTWRAARNSLLLSATAAAVLVALALPLAWLMTRRHGRALRWLEGLLELPYALPGVVLAVACILTFARPLPGLQWGLYGTLWLILLAYLARFWIVALRPVLGAMHDVDPALEEAAQLAGAGPVRRMRGILAPLLAPACWAAALMVFLTALNELTVSALLWSAGQETLGVLIFNFYESGESVLASAIAVLIVVFVVAAMLLLAWLGRHLPRGAIPWRN</sequence>
<dbReference type="EMBL" id="LBNQ01000023">
    <property type="protein sequence ID" value="KKW68085.1"/>
    <property type="molecule type" value="Genomic_DNA"/>
</dbReference>
<evidence type="ECO:0000256" key="3">
    <source>
        <dbReference type="ARBA" id="ARBA00022475"/>
    </source>
</evidence>
<reference evidence="10 11" key="1">
    <citation type="submission" date="2015-05" db="EMBL/GenBank/DDBJ databases">
        <title>Draft genome sequence of Lampropedia sp. CT6, isolated from the microbial mat of a hot water spring, located at Manikaran, India.</title>
        <authorList>
            <person name="Tripathi C."/>
            <person name="Rani P."/>
            <person name="Mahato N.K."/>
            <person name="Lal R."/>
        </authorList>
    </citation>
    <scope>NUCLEOTIDE SEQUENCE [LARGE SCALE GENOMIC DNA]</scope>
    <source>
        <strain evidence="10 11">CT6</strain>
    </source>
</reference>
<gene>
    <name evidence="10" type="ORF">AAV94_07640</name>
</gene>
<accession>A0A0U1Q0F3</accession>
<keyword evidence="2 8" id="KW-0813">Transport</keyword>
<dbReference type="SUPFAM" id="SSF161098">
    <property type="entry name" value="MetI-like"/>
    <property type="match status" value="2"/>
</dbReference>
<dbReference type="PANTHER" id="PTHR43357">
    <property type="entry name" value="INNER MEMBRANE ABC TRANSPORTER PERMEASE PROTEIN YDCV"/>
    <property type="match status" value="1"/>
</dbReference>
<evidence type="ECO:0000313" key="11">
    <source>
        <dbReference type="Proteomes" id="UP000050580"/>
    </source>
</evidence>
<feature type="transmembrane region" description="Helical" evidence="8">
    <location>
        <begin position="93"/>
        <end position="114"/>
    </location>
</feature>
<organism evidence="10 11">
    <name type="scientific">Lampropedia cohaerens</name>
    <dbReference type="NCBI Taxonomy" id="1610491"/>
    <lineage>
        <taxon>Bacteria</taxon>
        <taxon>Pseudomonadati</taxon>
        <taxon>Pseudomonadota</taxon>
        <taxon>Betaproteobacteria</taxon>
        <taxon>Burkholderiales</taxon>
        <taxon>Comamonadaceae</taxon>
        <taxon>Lampropedia</taxon>
    </lineage>
</organism>
<feature type="transmembrane region" description="Helical" evidence="8">
    <location>
        <begin position="390"/>
        <end position="412"/>
    </location>
</feature>
<dbReference type="Gene3D" id="1.10.3720.10">
    <property type="entry name" value="MetI-like"/>
    <property type="match status" value="2"/>
</dbReference>
<keyword evidence="6 8" id="KW-1133">Transmembrane helix</keyword>
<keyword evidence="4" id="KW-0997">Cell inner membrane</keyword>
<evidence type="ECO:0000256" key="7">
    <source>
        <dbReference type="ARBA" id="ARBA00023136"/>
    </source>
</evidence>
<evidence type="ECO:0000256" key="6">
    <source>
        <dbReference type="ARBA" id="ARBA00022989"/>
    </source>
</evidence>
<evidence type="ECO:0000256" key="5">
    <source>
        <dbReference type="ARBA" id="ARBA00022692"/>
    </source>
</evidence>